<dbReference type="EMBL" id="KV454538">
    <property type="protein sequence ID" value="ODV69388.1"/>
    <property type="molecule type" value="Genomic_DNA"/>
</dbReference>
<dbReference type="OrthoDB" id="4075894at2759"/>
<evidence type="ECO:0000313" key="1">
    <source>
        <dbReference type="EMBL" id="ODV69388.1"/>
    </source>
</evidence>
<evidence type="ECO:0000313" key="2">
    <source>
        <dbReference type="Proteomes" id="UP000095085"/>
    </source>
</evidence>
<organism evidence="1 2">
    <name type="scientific">Hyphopichia burtonii NRRL Y-1933</name>
    <dbReference type="NCBI Taxonomy" id="984485"/>
    <lineage>
        <taxon>Eukaryota</taxon>
        <taxon>Fungi</taxon>
        <taxon>Dikarya</taxon>
        <taxon>Ascomycota</taxon>
        <taxon>Saccharomycotina</taxon>
        <taxon>Pichiomycetes</taxon>
        <taxon>Debaryomycetaceae</taxon>
        <taxon>Hyphopichia</taxon>
    </lineage>
</organism>
<keyword evidence="2" id="KW-1185">Reference proteome</keyword>
<dbReference type="AlphaFoldDB" id="A0A1E4RQ77"/>
<name>A0A1E4RQ77_9ASCO</name>
<reference evidence="2" key="1">
    <citation type="submission" date="2016-05" db="EMBL/GenBank/DDBJ databases">
        <title>Comparative genomics of biotechnologically important yeasts.</title>
        <authorList>
            <consortium name="DOE Joint Genome Institute"/>
            <person name="Riley R."/>
            <person name="Haridas S."/>
            <person name="Wolfe K.H."/>
            <person name="Lopes M.R."/>
            <person name="Hittinger C.T."/>
            <person name="Goker M."/>
            <person name="Salamov A."/>
            <person name="Wisecaver J."/>
            <person name="Long T.M."/>
            <person name="Aerts A.L."/>
            <person name="Barry K."/>
            <person name="Choi C."/>
            <person name="Clum A."/>
            <person name="Coughlan A.Y."/>
            <person name="Deshpande S."/>
            <person name="Douglass A.P."/>
            <person name="Hanson S.J."/>
            <person name="Klenk H.-P."/>
            <person name="Labutti K."/>
            <person name="Lapidus A."/>
            <person name="Lindquist E."/>
            <person name="Lipzen A."/>
            <person name="Meier-Kolthoff J.P."/>
            <person name="Ohm R.A."/>
            <person name="Otillar R.P."/>
            <person name="Pangilinan J."/>
            <person name="Peng Y."/>
            <person name="Rokas A."/>
            <person name="Rosa C.A."/>
            <person name="Scheuner C."/>
            <person name="Sibirny A.A."/>
            <person name="Slot J.C."/>
            <person name="Stielow J.B."/>
            <person name="Sun H."/>
            <person name="Kurtzman C.P."/>
            <person name="Blackwell M."/>
            <person name="Grigoriev I.V."/>
            <person name="Jeffries T.W."/>
        </authorList>
    </citation>
    <scope>NUCLEOTIDE SEQUENCE [LARGE SCALE GENOMIC DNA]</scope>
    <source>
        <strain evidence="2">NRRL Y-1933</strain>
    </source>
</reference>
<dbReference type="Proteomes" id="UP000095085">
    <property type="component" value="Unassembled WGS sequence"/>
</dbReference>
<accession>A0A1E4RQ77</accession>
<sequence>MLQSSRALLYNSFKFRIRSLSSCSIRLQAPTLTSSSLKSYEPPSIRPDLFTSQNIPKQNYLLLDNETYPNPLFSMSKESISELSKAEFNHLIQIPYRDISETHQFCLNIIRLINEILMTDTAKAVYIYNSLQDNDMKLLIRDTLEHILEKDPIKSSLFAWMIDPTSRKSRGMFIKNVIHLSSQDKPKEERSLMILAYFTKLSELNIVNTYPFVLKSVFINMVDNFSKDQYRDLFSYLVHLNVRPNDDDRLNKIRVHLLEGSLLDKFVAMTGWVNPKWHHINKVDFPPTHMEKIINFFTINELKMSATHYINCLDILNSKMFTELLVAKFELKSSTIVKLGYQIEPRIIKREIQAIYDTILLHAIKFKGALSFIKVLKYFVENDLDVTVDTLIMVMKNLREQKYYKEALTIVNHFHLESLSSLEKQKLAEEILLLIDAKYPNSPKILLGYIATIYNNPELNDVLSILNDLGLMDLVYQQKISEPFDFLQKANVDPKLTGLKLTPEVFCKFYRVVLELSKPDHNELNVLYTAYKEVAKSPLNNELFQGFNMNDEIVKYIIEYLLKSNPSLPTVEQNLVTNPAAFKFAAHIMDNFHEAFPSIPRKNRSRYLYDLLIMSSVHQHHDLDFASKMIRHSRRFGLPFTYHQVSPFIIHHYNRREHHAAKRWYDVLVKSGADMRARSSKEIYKIARELQWDVYGFAYRKLLIHKNHKARELSNELLLDPMSRLEDTKDPEDMITDELIDTDYQDTNVEDQILSLLDQLRKPVESDTD</sequence>
<protein>
    <submittedName>
        <fullName evidence="1">Uncharacterized protein</fullName>
    </submittedName>
</protein>
<gene>
    <name evidence="1" type="ORF">HYPBUDRAFT_159297</name>
</gene>
<dbReference type="RefSeq" id="XP_020078455.1">
    <property type="nucleotide sequence ID" value="XM_020222434.1"/>
</dbReference>
<proteinExistence type="predicted"/>
<dbReference type="GeneID" id="30996983"/>